<name>D3F5H1_CONWI</name>
<accession>D3F5H1</accession>
<dbReference type="AlphaFoldDB" id="D3F5H1"/>
<dbReference type="Proteomes" id="UP000008229">
    <property type="component" value="Chromosome"/>
</dbReference>
<dbReference type="Pfam" id="PF20906">
    <property type="entry name" value="S-Me-THD_C"/>
    <property type="match status" value="1"/>
</dbReference>
<dbReference type="EMBL" id="CP001854">
    <property type="protein sequence ID" value="ADB50638.1"/>
    <property type="molecule type" value="Genomic_DNA"/>
</dbReference>
<gene>
    <name evidence="4" type="ordered locus">Cwoe_2213</name>
</gene>
<reference evidence="4 5" key="1">
    <citation type="journal article" date="2010" name="Stand. Genomic Sci.">
        <title>Complete genome sequence of Conexibacter woesei type strain (ID131577).</title>
        <authorList>
            <person name="Pukall R."/>
            <person name="Lapidus A."/>
            <person name="Glavina Del Rio T."/>
            <person name="Copeland A."/>
            <person name="Tice H."/>
            <person name="Cheng J.-F."/>
            <person name="Lucas S."/>
            <person name="Chen F."/>
            <person name="Nolan M."/>
            <person name="Bruce D."/>
            <person name="Goodwin L."/>
            <person name="Pitluck S."/>
            <person name="Mavromatis K."/>
            <person name="Ivanova N."/>
            <person name="Ovchinnikova G."/>
            <person name="Pati A."/>
            <person name="Chen A."/>
            <person name="Palaniappan K."/>
            <person name="Land M."/>
            <person name="Hauser L."/>
            <person name="Chang Y.-J."/>
            <person name="Jeffries C.D."/>
            <person name="Chain P."/>
            <person name="Meincke L."/>
            <person name="Sims D."/>
            <person name="Brettin T."/>
            <person name="Detter J.C."/>
            <person name="Rohde M."/>
            <person name="Goeker M."/>
            <person name="Bristow J."/>
            <person name="Eisen J.A."/>
            <person name="Markowitz V."/>
            <person name="Kyrpides N.C."/>
            <person name="Klenk H.-P."/>
            <person name="Hugenholtz P."/>
        </authorList>
    </citation>
    <scope>NUCLEOTIDE SEQUENCE [LARGE SCALE GENOMIC DNA]</scope>
    <source>
        <strain evidence="5">DSM 14684 / CIP 108061 / JCM 11494 / NBRC 100937 / ID131577</strain>
    </source>
</reference>
<evidence type="ECO:0000313" key="5">
    <source>
        <dbReference type="Proteomes" id="UP000008229"/>
    </source>
</evidence>
<dbReference type="InterPro" id="IPR048350">
    <property type="entry name" value="S-Me-THD-like_C"/>
</dbReference>
<dbReference type="Gene3D" id="3.40.1610.10">
    <property type="entry name" value="CV3147-like domain"/>
    <property type="match status" value="1"/>
</dbReference>
<dbReference type="HOGENOM" id="CLU_038930_0_1_11"/>
<evidence type="ECO:0000259" key="2">
    <source>
        <dbReference type="Pfam" id="PF06032"/>
    </source>
</evidence>
<dbReference type="KEGG" id="cwo:Cwoe_2213"/>
<dbReference type="eggNOG" id="COG3535">
    <property type="taxonomic scope" value="Bacteria"/>
</dbReference>
<keyword evidence="1" id="KW-0812">Transmembrane</keyword>
<dbReference type="InterPro" id="IPR010318">
    <property type="entry name" value="S-Me-THD_N"/>
</dbReference>
<dbReference type="Gene3D" id="2.40.390.10">
    <property type="entry name" value="CV3147-like"/>
    <property type="match status" value="1"/>
</dbReference>
<organism evidence="4 5">
    <name type="scientific">Conexibacter woesei (strain DSM 14684 / CCUG 47730 / CIP 108061 / JCM 11494 / NBRC 100937 / ID131577)</name>
    <dbReference type="NCBI Taxonomy" id="469383"/>
    <lineage>
        <taxon>Bacteria</taxon>
        <taxon>Bacillati</taxon>
        <taxon>Actinomycetota</taxon>
        <taxon>Thermoleophilia</taxon>
        <taxon>Solirubrobacterales</taxon>
        <taxon>Conexibacteraceae</taxon>
        <taxon>Conexibacter</taxon>
    </lineage>
</organism>
<feature type="transmembrane region" description="Helical" evidence="1">
    <location>
        <begin position="177"/>
        <end position="196"/>
    </location>
</feature>
<reference evidence="5" key="2">
    <citation type="submission" date="2010-01" db="EMBL/GenBank/DDBJ databases">
        <title>The complete genome of Conexibacter woesei DSM 14684.</title>
        <authorList>
            <consortium name="US DOE Joint Genome Institute (JGI-PGF)"/>
            <person name="Lucas S."/>
            <person name="Copeland A."/>
            <person name="Lapidus A."/>
            <person name="Glavina del Rio T."/>
            <person name="Dalin E."/>
            <person name="Tice H."/>
            <person name="Bruce D."/>
            <person name="Goodwin L."/>
            <person name="Pitluck S."/>
            <person name="Kyrpides N."/>
            <person name="Mavromatis K."/>
            <person name="Ivanova N."/>
            <person name="Mikhailova N."/>
            <person name="Chertkov O."/>
            <person name="Brettin T."/>
            <person name="Detter J.C."/>
            <person name="Han C."/>
            <person name="Larimer F."/>
            <person name="Land M."/>
            <person name="Hauser L."/>
            <person name="Markowitz V."/>
            <person name="Cheng J.-F."/>
            <person name="Hugenholtz P."/>
            <person name="Woyke T."/>
            <person name="Wu D."/>
            <person name="Pukall R."/>
            <person name="Steenblock K."/>
            <person name="Schneider S."/>
            <person name="Klenk H.-P."/>
            <person name="Eisen J.A."/>
        </authorList>
    </citation>
    <scope>NUCLEOTIDE SEQUENCE [LARGE SCALE GENOMIC DNA]</scope>
    <source>
        <strain evidence="5">DSM 14684 / CIP 108061 / JCM 11494 / NBRC 100937 / ID131577</strain>
    </source>
</reference>
<feature type="domain" description="S-Me-THD-like C-terminal" evidence="3">
    <location>
        <begin position="172"/>
        <end position="352"/>
    </location>
</feature>
<evidence type="ECO:0008006" key="6">
    <source>
        <dbReference type="Google" id="ProtNLM"/>
    </source>
</evidence>
<dbReference type="SUPFAM" id="SSF160991">
    <property type="entry name" value="CV3147-like"/>
    <property type="match status" value="1"/>
</dbReference>
<dbReference type="InterPro" id="IPR024071">
    <property type="entry name" value="S-Me-THD_C_sf"/>
</dbReference>
<dbReference type="STRING" id="469383.Cwoe_2213"/>
<dbReference type="InterPro" id="IPR027479">
    <property type="entry name" value="S-Me-THD_N_sf"/>
</dbReference>
<keyword evidence="1" id="KW-1133">Transmembrane helix</keyword>
<evidence type="ECO:0000259" key="3">
    <source>
        <dbReference type="Pfam" id="PF20906"/>
    </source>
</evidence>
<keyword evidence="5" id="KW-1185">Reference proteome</keyword>
<dbReference type="Pfam" id="PF06032">
    <property type="entry name" value="S-Me-THD_N"/>
    <property type="match status" value="1"/>
</dbReference>
<feature type="domain" description="S-Me-THD N-terminal" evidence="2">
    <location>
        <begin position="10"/>
        <end position="167"/>
    </location>
</feature>
<evidence type="ECO:0000256" key="1">
    <source>
        <dbReference type="SAM" id="Phobius"/>
    </source>
</evidence>
<evidence type="ECO:0000313" key="4">
    <source>
        <dbReference type="EMBL" id="ADB50638.1"/>
    </source>
</evidence>
<sequence length="357" mass="37148">MTGVRIGVEEVDPLVLGCTLLSAGGGGVSEMSLAELFLRGVLGDAGTVDVVPAEALDDDALVIPVALVGSPTAFSEQLISDALPLQLKMAVEEHAQREVAAVMPLQIAGVNGPAAVAFAARLGLPLVDADGMARSSPTLRQVWMHLAGIDVSPVVLVGEEGTSNVLRARTIETMNRLAWGAFASLAGTVACAMFLLDGRDVARATIPGSVSAAIELGRRVRGANGSDPVAAVAAALGGQVVVRGKIVHVQRRADPPWGGGSIVVETDRDERIARVEFQTENVAVVEDGRVIATVPDVIDVLDVRSGMPVLPERYRYGRRVAIVAAPTHPLWYGERALATTGPAAYGLDLPARSIRSG</sequence>
<proteinExistence type="predicted"/>
<protein>
    <recommendedName>
        <fullName evidence="6">DUF917 domain-containing protein</fullName>
    </recommendedName>
</protein>
<keyword evidence="1" id="KW-0472">Membrane</keyword>